<proteinExistence type="predicted"/>
<evidence type="ECO:0000313" key="2">
    <source>
        <dbReference type="Proteomes" id="UP000198771"/>
    </source>
</evidence>
<evidence type="ECO:0000313" key="1">
    <source>
        <dbReference type="EMBL" id="SDB49273.1"/>
    </source>
</evidence>
<dbReference type="InterPro" id="IPR014729">
    <property type="entry name" value="Rossmann-like_a/b/a_fold"/>
</dbReference>
<accession>A0A1G6DVU3</accession>
<keyword evidence="1" id="KW-0808">Transferase</keyword>
<reference evidence="1 2" key="1">
    <citation type="submission" date="2016-10" db="EMBL/GenBank/DDBJ databases">
        <authorList>
            <person name="de Groot N.N."/>
        </authorList>
    </citation>
    <scope>NUCLEOTIDE SEQUENCE [LARGE SCALE GENOMIC DNA]</scope>
    <source>
        <strain evidence="1 2">ASO4-2</strain>
    </source>
</reference>
<dbReference type="OrthoDB" id="3249147at2"/>
<keyword evidence="1" id="KW-0548">Nucleotidyltransferase</keyword>
<sequence>MYDMGVIHGRFQVLHNDHMRYLLAGKELCRHLVVGITNPDPSLTGEVQEDRTRSDALANPLSYFERLLLVRDSLLEVGLTYEEMTIVPLPITQPKLFRHYVPFNAVFLLSIYDDWGRRKLDQFRQLSLETHVLWEVRPEEKGISASDVREAMIDGREWEHLVPRPTAVRCRQWDIPGRLRKLRHARR</sequence>
<protein>
    <submittedName>
        <fullName evidence="1">Nicotinamide-nucleotide adenylyltransferase</fullName>
    </submittedName>
</protein>
<dbReference type="GO" id="GO:0016779">
    <property type="term" value="F:nucleotidyltransferase activity"/>
    <property type="evidence" value="ECO:0007669"/>
    <property type="project" value="UniProtKB-KW"/>
</dbReference>
<dbReference type="RefSeq" id="WP_092122009.1">
    <property type="nucleotide sequence ID" value="NZ_FMXO01000014.1"/>
</dbReference>
<dbReference type="SUPFAM" id="SSF52374">
    <property type="entry name" value="Nucleotidylyl transferase"/>
    <property type="match status" value="1"/>
</dbReference>
<dbReference type="Proteomes" id="UP000198771">
    <property type="component" value="Unassembled WGS sequence"/>
</dbReference>
<dbReference type="STRING" id="617002.SAMN05660653_02404"/>
<gene>
    <name evidence="1" type="ORF">SAMN05660653_02404</name>
</gene>
<name>A0A1G6DVU3_9BACT</name>
<dbReference type="EMBL" id="FMXO01000014">
    <property type="protein sequence ID" value="SDB49273.1"/>
    <property type="molecule type" value="Genomic_DNA"/>
</dbReference>
<dbReference type="AlphaFoldDB" id="A0A1G6DVU3"/>
<dbReference type="Gene3D" id="3.40.50.620">
    <property type="entry name" value="HUPs"/>
    <property type="match status" value="1"/>
</dbReference>
<keyword evidence="2" id="KW-1185">Reference proteome</keyword>
<organism evidence="1 2">
    <name type="scientific">Desulfonatronum thiosulfatophilum</name>
    <dbReference type="NCBI Taxonomy" id="617002"/>
    <lineage>
        <taxon>Bacteria</taxon>
        <taxon>Pseudomonadati</taxon>
        <taxon>Thermodesulfobacteriota</taxon>
        <taxon>Desulfovibrionia</taxon>
        <taxon>Desulfovibrionales</taxon>
        <taxon>Desulfonatronaceae</taxon>
        <taxon>Desulfonatronum</taxon>
    </lineage>
</organism>